<proteinExistence type="predicted"/>
<evidence type="ECO:0000313" key="3">
    <source>
        <dbReference type="Proteomes" id="UP000639643"/>
    </source>
</evidence>
<protein>
    <submittedName>
        <fullName evidence="2">Uncharacterized protein</fullName>
    </submittedName>
</protein>
<accession>A0A8H6KAD8</accession>
<dbReference type="Proteomes" id="UP000639643">
    <property type="component" value="Unassembled WGS sequence"/>
</dbReference>
<dbReference type="EMBL" id="WIGM01000359">
    <property type="protein sequence ID" value="KAF6827752.1"/>
    <property type="molecule type" value="Genomic_DNA"/>
</dbReference>
<organism evidence="2 3">
    <name type="scientific">Colletotrichum musicola</name>
    <dbReference type="NCBI Taxonomy" id="2175873"/>
    <lineage>
        <taxon>Eukaryota</taxon>
        <taxon>Fungi</taxon>
        <taxon>Dikarya</taxon>
        <taxon>Ascomycota</taxon>
        <taxon>Pezizomycotina</taxon>
        <taxon>Sordariomycetes</taxon>
        <taxon>Hypocreomycetidae</taxon>
        <taxon>Glomerellales</taxon>
        <taxon>Glomerellaceae</taxon>
        <taxon>Colletotrichum</taxon>
        <taxon>Colletotrichum orchidearum species complex</taxon>
    </lineage>
</organism>
<evidence type="ECO:0000313" key="2">
    <source>
        <dbReference type="EMBL" id="KAF6827752.1"/>
    </source>
</evidence>
<name>A0A8H6KAD8_9PEZI</name>
<reference evidence="2" key="1">
    <citation type="journal article" date="2020" name="Phytopathology">
        <title>Genome Sequence Resources of Colletotrichum truncatum, C. plurivorum, C. musicola, and C. sojae: Four Species Pathogenic to Soybean (Glycine max).</title>
        <authorList>
            <person name="Rogerio F."/>
            <person name="Boufleur T.R."/>
            <person name="Ciampi-Guillardi M."/>
            <person name="Sukno S.A."/>
            <person name="Thon M.R."/>
            <person name="Massola Junior N.S."/>
            <person name="Baroncelli R."/>
        </authorList>
    </citation>
    <scope>NUCLEOTIDE SEQUENCE</scope>
    <source>
        <strain evidence="2">LFN0074</strain>
    </source>
</reference>
<dbReference type="AlphaFoldDB" id="A0A8H6KAD8"/>
<sequence>MAARNLSLDMSVECDATPPITDTLRLVPATWLLLARHAIVKHTFPSGREQPREHDTTTGAAVAHRLAGPCPPSG</sequence>
<keyword evidence="3" id="KW-1185">Reference proteome</keyword>
<comment type="caution">
    <text evidence="2">The sequence shown here is derived from an EMBL/GenBank/DDBJ whole genome shotgun (WGS) entry which is preliminary data.</text>
</comment>
<evidence type="ECO:0000256" key="1">
    <source>
        <dbReference type="SAM" id="MobiDB-lite"/>
    </source>
</evidence>
<feature type="region of interest" description="Disordered" evidence="1">
    <location>
        <begin position="44"/>
        <end position="74"/>
    </location>
</feature>
<gene>
    <name evidence="2" type="ORF">CMUS01_08881</name>
</gene>